<dbReference type="GO" id="GO:0008374">
    <property type="term" value="F:O-acyltransferase activity"/>
    <property type="evidence" value="ECO:0007669"/>
    <property type="project" value="TreeGrafter"/>
</dbReference>
<comment type="caution">
    <text evidence="7">The sequence shown here is derived from an EMBL/GenBank/DDBJ whole genome shotgun (WGS) entry which is preliminary data.</text>
</comment>
<feature type="transmembrane region" description="Helical" evidence="6">
    <location>
        <begin position="549"/>
        <end position="567"/>
    </location>
</feature>
<dbReference type="PANTHER" id="PTHR13285">
    <property type="entry name" value="ACYLTRANSFERASE"/>
    <property type="match status" value="1"/>
</dbReference>
<proteinExistence type="inferred from homology"/>
<evidence type="ECO:0000256" key="6">
    <source>
        <dbReference type="SAM" id="Phobius"/>
    </source>
</evidence>
<sequence length="582" mass="67134">MAPKDRRYTLPIYSPAIQTTNKTQDTPKPHKMMNLVDLTASTSIVASEKPSTRNAAPVKPPLWRTTEFYIYYAVAAVVIPIMCWIPMSVSSESHPNYPFYKSRLSPGWLFGREMDNSDAQYRSFRGNLSYLIGGASLYLFLKFIWRKLPMTDGALSLIPVNAFLALVVVFVLHGASSLKILAILSLNYAIAKHFKGSKLGPAFTWLYNGAILFSNELNHGYRFGAISPALEFLDSVNGIYPRWHVIFNITMLRLISFNMDFYWSHSHLDRTLTNKVQNTPDDKQRQELPHPHEFYSFVNYIAYTLYPPLYIAGPIMTFNDFVWQHRRPINPTITTLRNYLLRFLVSFFTMELILHTMYVIAIKDRKAWTGDTPAQISMIGFWNLITVWLKLLIPWRFFRLWAMADGILPPENMVRCMANNYSTLGFWRSWHRSYNLWIIRYIYIPLGGAKNTILNTILVFTFVALWHDLSFRLLAWGWLISLFVIPELLANYIVPKSKFGKRAWFRHLCAVGAVGNVLMMMAANLVGFVIGTDGIKFFVSQLVGTKEGLQFLVAACTVLFVGVQLMFEYREEEARHGIYRRC</sequence>
<name>A0A4Y7TBI4_COPMI</name>
<dbReference type="InterPro" id="IPR004299">
    <property type="entry name" value="MBOAT_fam"/>
</dbReference>
<dbReference type="GO" id="GO:0016020">
    <property type="term" value="C:membrane"/>
    <property type="evidence" value="ECO:0007669"/>
    <property type="project" value="UniProtKB-SubCell"/>
</dbReference>
<keyword evidence="5 6" id="KW-0472">Membrane</keyword>
<feature type="transmembrane region" description="Helical" evidence="6">
    <location>
        <begin position="157"/>
        <end position="176"/>
    </location>
</feature>
<dbReference type="OrthoDB" id="420606at2759"/>
<feature type="transmembrane region" description="Helical" evidence="6">
    <location>
        <begin position="128"/>
        <end position="145"/>
    </location>
</feature>
<feature type="transmembrane region" description="Helical" evidence="6">
    <location>
        <begin position="374"/>
        <end position="393"/>
    </location>
</feature>
<dbReference type="PANTHER" id="PTHR13285:SF18">
    <property type="entry name" value="PROTEIN-CYSTEINE N-PALMITOYLTRANSFERASE RASP"/>
    <property type="match status" value="1"/>
</dbReference>
<dbReference type="AlphaFoldDB" id="A0A4Y7TBI4"/>
<dbReference type="InterPro" id="IPR051085">
    <property type="entry name" value="MB_O-acyltransferase"/>
</dbReference>
<feature type="transmembrane region" description="Helical" evidence="6">
    <location>
        <begin position="441"/>
        <end position="467"/>
    </location>
</feature>
<comment type="similarity">
    <text evidence="2">Belongs to the membrane-bound acyltransferase family.</text>
</comment>
<feature type="transmembrane region" description="Helical" evidence="6">
    <location>
        <begin position="505"/>
        <end position="529"/>
    </location>
</feature>
<dbReference type="Pfam" id="PF03062">
    <property type="entry name" value="MBOAT"/>
    <property type="match status" value="1"/>
</dbReference>
<feature type="transmembrane region" description="Helical" evidence="6">
    <location>
        <begin position="297"/>
        <end position="318"/>
    </location>
</feature>
<dbReference type="STRING" id="71717.A0A4Y7TBI4"/>
<evidence type="ECO:0000256" key="5">
    <source>
        <dbReference type="ARBA" id="ARBA00023136"/>
    </source>
</evidence>
<dbReference type="Proteomes" id="UP000298030">
    <property type="component" value="Unassembled WGS sequence"/>
</dbReference>
<reference evidence="7 8" key="1">
    <citation type="journal article" date="2019" name="Nat. Ecol. Evol.">
        <title>Megaphylogeny resolves global patterns of mushroom evolution.</title>
        <authorList>
            <person name="Varga T."/>
            <person name="Krizsan K."/>
            <person name="Foldi C."/>
            <person name="Dima B."/>
            <person name="Sanchez-Garcia M."/>
            <person name="Sanchez-Ramirez S."/>
            <person name="Szollosi G.J."/>
            <person name="Szarkandi J.G."/>
            <person name="Papp V."/>
            <person name="Albert L."/>
            <person name="Andreopoulos W."/>
            <person name="Angelini C."/>
            <person name="Antonin V."/>
            <person name="Barry K.W."/>
            <person name="Bougher N.L."/>
            <person name="Buchanan P."/>
            <person name="Buyck B."/>
            <person name="Bense V."/>
            <person name="Catcheside P."/>
            <person name="Chovatia M."/>
            <person name="Cooper J."/>
            <person name="Damon W."/>
            <person name="Desjardin D."/>
            <person name="Finy P."/>
            <person name="Geml J."/>
            <person name="Haridas S."/>
            <person name="Hughes K."/>
            <person name="Justo A."/>
            <person name="Karasinski D."/>
            <person name="Kautmanova I."/>
            <person name="Kiss B."/>
            <person name="Kocsube S."/>
            <person name="Kotiranta H."/>
            <person name="LaButti K.M."/>
            <person name="Lechner B.E."/>
            <person name="Liimatainen K."/>
            <person name="Lipzen A."/>
            <person name="Lukacs Z."/>
            <person name="Mihaltcheva S."/>
            <person name="Morgado L.N."/>
            <person name="Niskanen T."/>
            <person name="Noordeloos M.E."/>
            <person name="Ohm R.A."/>
            <person name="Ortiz-Santana B."/>
            <person name="Ovrebo C."/>
            <person name="Racz N."/>
            <person name="Riley R."/>
            <person name="Savchenko A."/>
            <person name="Shiryaev A."/>
            <person name="Soop K."/>
            <person name="Spirin V."/>
            <person name="Szebenyi C."/>
            <person name="Tomsovsky M."/>
            <person name="Tulloss R.E."/>
            <person name="Uehling J."/>
            <person name="Grigoriev I.V."/>
            <person name="Vagvolgyi C."/>
            <person name="Papp T."/>
            <person name="Martin F.M."/>
            <person name="Miettinen O."/>
            <person name="Hibbett D.S."/>
            <person name="Nagy L.G."/>
        </authorList>
    </citation>
    <scope>NUCLEOTIDE SEQUENCE [LARGE SCALE GENOMIC DNA]</scope>
    <source>
        <strain evidence="7 8">FP101781</strain>
    </source>
</reference>
<dbReference type="GO" id="GO:0005783">
    <property type="term" value="C:endoplasmic reticulum"/>
    <property type="evidence" value="ECO:0007669"/>
    <property type="project" value="TreeGrafter"/>
</dbReference>
<keyword evidence="8" id="KW-1185">Reference proteome</keyword>
<keyword evidence="3 6" id="KW-0812">Transmembrane</keyword>
<comment type="subcellular location">
    <subcellularLocation>
        <location evidence="1">Membrane</location>
        <topology evidence="1">Multi-pass membrane protein</topology>
    </subcellularLocation>
</comment>
<evidence type="ECO:0000313" key="8">
    <source>
        <dbReference type="Proteomes" id="UP000298030"/>
    </source>
</evidence>
<feature type="transmembrane region" description="Helical" evidence="6">
    <location>
        <begin position="339"/>
        <end position="362"/>
    </location>
</feature>
<protein>
    <submittedName>
        <fullName evidence="7">Glycerol transporter</fullName>
    </submittedName>
</protein>
<evidence type="ECO:0000256" key="1">
    <source>
        <dbReference type="ARBA" id="ARBA00004141"/>
    </source>
</evidence>
<feature type="transmembrane region" description="Helical" evidence="6">
    <location>
        <begin position="473"/>
        <end position="493"/>
    </location>
</feature>
<evidence type="ECO:0000256" key="2">
    <source>
        <dbReference type="ARBA" id="ARBA00010323"/>
    </source>
</evidence>
<feature type="transmembrane region" description="Helical" evidence="6">
    <location>
        <begin position="69"/>
        <end position="87"/>
    </location>
</feature>
<organism evidence="7 8">
    <name type="scientific">Coprinellus micaceus</name>
    <name type="common">Glistening ink-cap mushroom</name>
    <name type="synonym">Coprinus micaceus</name>
    <dbReference type="NCBI Taxonomy" id="71717"/>
    <lineage>
        <taxon>Eukaryota</taxon>
        <taxon>Fungi</taxon>
        <taxon>Dikarya</taxon>
        <taxon>Basidiomycota</taxon>
        <taxon>Agaricomycotina</taxon>
        <taxon>Agaricomycetes</taxon>
        <taxon>Agaricomycetidae</taxon>
        <taxon>Agaricales</taxon>
        <taxon>Agaricineae</taxon>
        <taxon>Psathyrellaceae</taxon>
        <taxon>Coprinellus</taxon>
    </lineage>
</organism>
<keyword evidence="4 6" id="KW-1133">Transmembrane helix</keyword>
<evidence type="ECO:0000313" key="7">
    <source>
        <dbReference type="EMBL" id="TEB31535.1"/>
    </source>
</evidence>
<evidence type="ECO:0000256" key="4">
    <source>
        <dbReference type="ARBA" id="ARBA00022989"/>
    </source>
</evidence>
<accession>A0A4Y7TBI4</accession>
<gene>
    <name evidence="7" type="ORF">FA13DRAFT_1732372</name>
</gene>
<evidence type="ECO:0000256" key="3">
    <source>
        <dbReference type="ARBA" id="ARBA00022692"/>
    </source>
</evidence>
<dbReference type="EMBL" id="QPFP01000018">
    <property type="protein sequence ID" value="TEB31535.1"/>
    <property type="molecule type" value="Genomic_DNA"/>
</dbReference>
<dbReference type="GO" id="GO:0006506">
    <property type="term" value="P:GPI anchor biosynthetic process"/>
    <property type="evidence" value="ECO:0007669"/>
    <property type="project" value="TreeGrafter"/>
</dbReference>